<dbReference type="Proteomes" id="UP000177698">
    <property type="component" value="Unassembled WGS sequence"/>
</dbReference>
<dbReference type="GO" id="GO:0016020">
    <property type="term" value="C:membrane"/>
    <property type="evidence" value="ECO:0007669"/>
    <property type="project" value="UniProtKB-SubCell"/>
</dbReference>
<feature type="transmembrane region" description="Helical" evidence="6">
    <location>
        <begin position="6"/>
        <end position="28"/>
    </location>
</feature>
<sequence>MNLFYILIGAGVLLVVYLIATYNGFVVLKTRIQEAFSGIDVQLKRRADLIPNLVETVKGYAKHERGVFNEVTKARSALMTAKTPVEKAEANNMLTGALKSLFAVAEAYPDLKASDNFKDLQRQLEDTEDKIAYSRQFYNSNVLEFNTRVKTFPSNMIANMFAFKEEEFFEAGEEERKKVNVKFD</sequence>
<evidence type="ECO:0000256" key="2">
    <source>
        <dbReference type="ARBA" id="ARBA00008854"/>
    </source>
</evidence>
<keyword evidence="4 6" id="KW-1133">Transmembrane helix</keyword>
<organism evidence="7 8">
    <name type="scientific">Candidatus Roizmanbacteria bacterium RIFCSPLOWO2_01_FULL_37_12</name>
    <dbReference type="NCBI Taxonomy" id="1802056"/>
    <lineage>
        <taxon>Bacteria</taxon>
        <taxon>Candidatus Roizmaniibacteriota</taxon>
    </lineage>
</organism>
<accession>A0A1F7I8Z9</accession>
<dbReference type="EMBL" id="MGAG01000036">
    <property type="protein sequence ID" value="OGK39824.1"/>
    <property type="molecule type" value="Genomic_DNA"/>
</dbReference>
<evidence type="ECO:0000256" key="1">
    <source>
        <dbReference type="ARBA" id="ARBA00004167"/>
    </source>
</evidence>
<comment type="subcellular location">
    <subcellularLocation>
        <location evidence="1">Membrane</location>
        <topology evidence="1">Single-pass membrane protein</topology>
    </subcellularLocation>
</comment>
<dbReference type="AlphaFoldDB" id="A0A1F7I8Z9"/>
<dbReference type="PANTHER" id="PTHR34478">
    <property type="entry name" value="PROTEIN LEMA"/>
    <property type="match status" value="1"/>
</dbReference>
<dbReference type="SUPFAM" id="SSF140478">
    <property type="entry name" value="LemA-like"/>
    <property type="match status" value="1"/>
</dbReference>
<keyword evidence="3 6" id="KW-0812">Transmembrane</keyword>
<evidence type="ECO:0000313" key="7">
    <source>
        <dbReference type="EMBL" id="OGK39824.1"/>
    </source>
</evidence>
<name>A0A1F7I8Z9_9BACT</name>
<dbReference type="Gene3D" id="1.20.1440.20">
    <property type="entry name" value="LemA-like domain"/>
    <property type="match status" value="1"/>
</dbReference>
<dbReference type="PANTHER" id="PTHR34478:SF2">
    <property type="entry name" value="MEMBRANE PROTEIN"/>
    <property type="match status" value="1"/>
</dbReference>
<keyword evidence="5 6" id="KW-0472">Membrane</keyword>
<evidence type="ECO:0000313" key="8">
    <source>
        <dbReference type="Proteomes" id="UP000177698"/>
    </source>
</evidence>
<proteinExistence type="inferred from homology"/>
<evidence type="ECO:0000256" key="3">
    <source>
        <dbReference type="ARBA" id="ARBA00022692"/>
    </source>
</evidence>
<protein>
    <recommendedName>
        <fullName evidence="9">LemA family protein</fullName>
    </recommendedName>
</protein>
<evidence type="ECO:0000256" key="6">
    <source>
        <dbReference type="SAM" id="Phobius"/>
    </source>
</evidence>
<comment type="caution">
    <text evidence="7">The sequence shown here is derived from an EMBL/GenBank/DDBJ whole genome shotgun (WGS) entry which is preliminary data.</text>
</comment>
<dbReference type="Pfam" id="PF04011">
    <property type="entry name" value="LemA"/>
    <property type="match status" value="1"/>
</dbReference>
<dbReference type="InterPro" id="IPR007156">
    <property type="entry name" value="MamQ_LemA"/>
</dbReference>
<gene>
    <name evidence="7" type="ORF">A2954_01520</name>
</gene>
<evidence type="ECO:0000256" key="5">
    <source>
        <dbReference type="ARBA" id="ARBA00023136"/>
    </source>
</evidence>
<dbReference type="InterPro" id="IPR023353">
    <property type="entry name" value="LemA-like_dom_sf"/>
</dbReference>
<reference evidence="7 8" key="1">
    <citation type="journal article" date="2016" name="Nat. Commun.">
        <title>Thousands of microbial genomes shed light on interconnected biogeochemical processes in an aquifer system.</title>
        <authorList>
            <person name="Anantharaman K."/>
            <person name="Brown C.T."/>
            <person name="Hug L.A."/>
            <person name="Sharon I."/>
            <person name="Castelle C.J."/>
            <person name="Probst A.J."/>
            <person name="Thomas B.C."/>
            <person name="Singh A."/>
            <person name="Wilkins M.J."/>
            <person name="Karaoz U."/>
            <person name="Brodie E.L."/>
            <person name="Williams K.H."/>
            <person name="Hubbard S.S."/>
            <person name="Banfield J.F."/>
        </authorList>
    </citation>
    <scope>NUCLEOTIDE SEQUENCE [LARGE SCALE GENOMIC DNA]</scope>
</reference>
<dbReference type="STRING" id="1802056.A2954_01520"/>
<evidence type="ECO:0008006" key="9">
    <source>
        <dbReference type="Google" id="ProtNLM"/>
    </source>
</evidence>
<comment type="similarity">
    <text evidence="2">Belongs to the LemA family.</text>
</comment>
<evidence type="ECO:0000256" key="4">
    <source>
        <dbReference type="ARBA" id="ARBA00022989"/>
    </source>
</evidence>